<evidence type="ECO:0000256" key="2">
    <source>
        <dbReference type="ARBA" id="ARBA00022714"/>
    </source>
</evidence>
<reference evidence="9 10" key="1">
    <citation type="submission" date="2017-05" db="EMBL/GenBank/DDBJ databases">
        <authorList>
            <person name="Song R."/>
            <person name="Chenine A.L."/>
            <person name="Ruprecht R.M."/>
        </authorList>
    </citation>
    <scope>NUCLEOTIDE SEQUENCE [LARGE SCALE GENOMIC DNA]</scope>
    <source>
        <strain evidence="9 10">DSM 26136</strain>
    </source>
</reference>
<dbReference type="RefSeq" id="WP_087275762.1">
    <property type="nucleotide sequence ID" value="NZ_CP021455.1"/>
</dbReference>
<dbReference type="GO" id="GO:0016491">
    <property type="term" value="F:oxidoreductase activity"/>
    <property type="evidence" value="ECO:0007669"/>
    <property type="project" value="UniProtKB-KW"/>
</dbReference>
<dbReference type="Gene3D" id="3.40.50.80">
    <property type="entry name" value="Nucleotide-binding domain of ferredoxin-NADP reductase (FNR) module"/>
    <property type="match status" value="1"/>
</dbReference>
<dbReference type="EMBL" id="CP021455">
    <property type="protein sequence ID" value="ARU03353.1"/>
    <property type="molecule type" value="Genomic_DNA"/>
</dbReference>
<keyword evidence="4" id="KW-0560">Oxidoreductase</keyword>
<feature type="domain" description="2Fe-2S ferredoxin-type" evidence="7">
    <location>
        <begin position="237"/>
        <end position="322"/>
    </location>
</feature>
<dbReference type="PROSITE" id="PS00197">
    <property type="entry name" value="2FE2S_FER_1"/>
    <property type="match status" value="1"/>
</dbReference>
<evidence type="ECO:0000256" key="4">
    <source>
        <dbReference type="ARBA" id="ARBA00023002"/>
    </source>
</evidence>
<dbReference type="PROSITE" id="PS51085">
    <property type="entry name" value="2FE2S_FER_2"/>
    <property type="match status" value="1"/>
</dbReference>
<keyword evidence="6" id="KW-0411">Iron-sulfur</keyword>
<evidence type="ECO:0000256" key="5">
    <source>
        <dbReference type="ARBA" id="ARBA00023004"/>
    </source>
</evidence>
<dbReference type="InterPro" id="IPR050415">
    <property type="entry name" value="MRET"/>
</dbReference>
<dbReference type="Pfam" id="PF00175">
    <property type="entry name" value="NAD_binding_1"/>
    <property type="match status" value="1"/>
</dbReference>
<evidence type="ECO:0000256" key="3">
    <source>
        <dbReference type="ARBA" id="ARBA00022723"/>
    </source>
</evidence>
<evidence type="ECO:0000259" key="8">
    <source>
        <dbReference type="PROSITE" id="PS51384"/>
    </source>
</evidence>
<sequence>MNPPETLTVQVVRRTPHTDDIVELELQALDAAALPRFEAGAHIDVHAGPGLVRQYSLCNPPADAGRYVIGVLRDPASRGGSAAIHERLTPGAQLQISAPRNHFPLQPARRSLLLAGGIGITPLLGMAHALHAAGTAFALHYCARSPARAAFLDTLAQAPFGDRVQLHFDDGEPAQQLALAALLHQAAAADDEVYVCGPAGFIAAVCAAAEQAGVAKSRVHVEYFSAQAVDTSGDGAFAVKLARSGQVFHIPADRSVTSVLLEAGIDIYTSCEEGTCGSCVTRVLEGEPEHRDVFLTDEEHASGQQFTPCCSRARTPMLVLDL</sequence>
<dbReference type="Proteomes" id="UP000196138">
    <property type="component" value="Chromosome"/>
</dbReference>
<dbReference type="KEGG" id="cser:CCO03_00410"/>
<feature type="domain" description="FAD-binding FR-type" evidence="8">
    <location>
        <begin position="4"/>
        <end position="106"/>
    </location>
</feature>
<dbReference type="PANTHER" id="PTHR47354:SF1">
    <property type="entry name" value="CARNITINE MONOOXYGENASE REDUCTASE SUBUNIT"/>
    <property type="match status" value="1"/>
</dbReference>
<dbReference type="PROSITE" id="PS51384">
    <property type="entry name" value="FAD_FR"/>
    <property type="match status" value="1"/>
</dbReference>
<dbReference type="SUPFAM" id="SSF63380">
    <property type="entry name" value="Riboflavin synthase domain-like"/>
    <property type="match status" value="1"/>
</dbReference>
<dbReference type="OrthoDB" id="370747at2"/>
<dbReference type="SUPFAM" id="SSF54292">
    <property type="entry name" value="2Fe-2S ferredoxin-like"/>
    <property type="match status" value="1"/>
</dbReference>
<dbReference type="CDD" id="cd00207">
    <property type="entry name" value="fer2"/>
    <property type="match status" value="1"/>
</dbReference>
<keyword evidence="1" id="KW-0285">Flavoprotein</keyword>
<evidence type="ECO:0000313" key="9">
    <source>
        <dbReference type="EMBL" id="ARU03353.1"/>
    </source>
</evidence>
<dbReference type="InterPro" id="IPR012675">
    <property type="entry name" value="Beta-grasp_dom_sf"/>
</dbReference>
<keyword evidence="3" id="KW-0479">Metal-binding</keyword>
<dbReference type="InterPro" id="IPR001433">
    <property type="entry name" value="OxRdtase_FAD/NAD-bd"/>
</dbReference>
<dbReference type="CDD" id="cd06185">
    <property type="entry name" value="PDR_like"/>
    <property type="match status" value="1"/>
</dbReference>
<evidence type="ECO:0000256" key="6">
    <source>
        <dbReference type="ARBA" id="ARBA00023014"/>
    </source>
</evidence>
<dbReference type="Gene3D" id="3.10.20.30">
    <property type="match status" value="1"/>
</dbReference>
<evidence type="ECO:0000313" key="10">
    <source>
        <dbReference type="Proteomes" id="UP000196138"/>
    </source>
</evidence>
<dbReference type="GO" id="GO:0046872">
    <property type="term" value="F:metal ion binding"/>
    <property type="evidence" value="ECO:0007669"/>
    <property type="project" value="UniProtKB-KW"/>
</dbReference>
<dbReference type="Gene3D" id="2.40.30.10">
    <property type="entry name" value="Translation factors"/>
    <property type="match status" value="1"/>
</dbReference>
<gene>
    <name evidence="9" type="ORF">CCO03_00410</name>
</gene>
<dbReference type="PANTHER" id="PTHR47354">
    <property type="entry name" value="NADH OXIDOREDUCTASE HCR"/>
    <property type="match status" value="1"/>
</dbReference>
<dbReference type="PRINTS" id="PR00409">
    <property type="entry name" value="PHDIOXRDTASE"/>
</dbReference>
<dbReference type="GO" id="GO:0051537">
    <property type="term" value="F:2 iron, 2 sulfur cluster binding"/>
    <property type="evidence" value="ECO:0007669"/>
    <property type="project" value="UniProtKB-KW"/>
</dbReference>
<dbReference type="AlphaFoldDB" id="A0A1Y0EIC8"/>
<dbReference type="SUPFAM" id="SSF52343">
    <property type="entry name" value="Ferredoxin reductase-like, C-terminal NADP-linked domain"/>
    <property type="match status" value="1"/>
</dbReference>
<evidence type="ECO:0000256" key="1">
    <source>
        <dbReference type="ARBA" id="ARBA00022630"/>
    </source>
</evidence>
<keyword evidence="2" id="KW-0001">2Fe-2S</keyword>
<evidence type="ECO:0000259" key="7">
    <source>
        <dbReference type="PROSITE" id="PS51085"/>
    </source>
</evidence>
<dbReference type="InterPro" id="IPR006058">
    <property type="entry name" value="2Fe2S_fd_BS"/>
</dbReference>
<organism evidence="9 10">
    <name type="scientific">Comamonas serinivorans</name>
    <dbReference type="NCBI Taxonomy" id="1082851"/>
    <lineage>
        <taxon>Bacteria</taxon>
        <taxon>Pseudomonadati</taxon>
        <taxon>Pseudomonadota</taxon>
        <taxon>Betaproteobacteria</taxon>
        <taxon>Burkholderiales</taxon>
        <taxon>Comamonadaceae</taxon>
        <taxon>Comamonas</taxon>
    </lineage>
</organism>
<dbReference type="InterPro" id="IPR017938">
    <property type="entry name" value="Riboflavin_synthase-like_b-brl"/>
</dbReference>
<dbReference type="InterPro" id="IPR036010">
    <property type="entry name" value="2Fe-2S_ferredoxin-like_sf"/>
</dbReference>
<keyword evidence="5" id="KW-0408">Iron</keyword>
<dbReference type="InterPro" id="IPR001041">
    <property type="entry name" value="2Fe-2S_ferredoxin-type"/>
</dbReference>
<proteinExistence type="predicted"/>
<protein>
    <submittedName>
        <fullName evidence="9">Oxidoreductase</fullName>
    </submittedName>
</protein>
<dbReference type="InterPro" id="IPR039261">
    <property type="entry name" value="FNR_nucleotide-bd"/>
</dbReference>
<accession>A0A1Y0EIC8</accession>
<keyword evidence="10" id="KW-1185">Reference proteome</keyword>
<name>A0A1Y0EIC8_9BURK</name>
<dbReference type="InterPro" id="IPR017927">
    <property type="entry name" value="FAD-bd_FR_type"/>
</dbReference>
<dbReference type="Pfam" id="PF00111">
    <property type="entry name" value="Fer2"/>
    <property type="match status" value="1"/>
</dbReference>